<proteinExistence type="predicted"/>
<dbReference type="KEGG" id="gfe:Gferi_09365"/>
<feature type="transmembrane region" description="Helical" evidence="1">
    <location>
        <begin position="52"/>
        <end position="74"/>
    </location>
</feature>
<reference evidence="2 3" key="1">
    <citation type="submission" date="2016-09" db="EMBL/GenBank/DDBJ databases">
        <title>Genomic analysis reveals versatility of anaerobic energy metabolism of Geosporobacter ferrireducens IRF9 of phylum Firmicutes.</title>
        <authorList>
            <person name="Kim S.-J."/>
        </authorList>
    </citation>
    <scope>NUCLEOTIDE SEQUENCE [LARGE SCALE GENOMIC DNA]</scope>
    <source>
        <strain evidence="2 3">IRF9</strain>
    </source>
</reference>
<dbReference type="RefSeq" id="WP_069975829.1">
    <property type="nucleotide sequence ID" value="NZ_CP017269.1"/>
</dbReference>
<organism evidence="2 3">
    <name type="scientific">Geosporobacter ferrireducens</name>
    <dbReference type="NCBI Taxonomy" id="1424294"/>
    <lineage>
        <taxon>Bacteria</taxon>
        <taxon>Bacillati</taxon>
        <taxon>Bacillota</taxon>
        <taxon>Clostridia</taxon>
        <taxon>Peptostreptococcales</taxon>
        <taxon>Thermotaleaceae</taxon>
        <taxon>Geosporobacter</taxon>
    </lineage>
</organism>
<evidence type="ECO:0000313" key="3">
    <source>
        <dbReference type="Proteomes" id="UP000095743"/>
    </source>
</evidence>
<feature type="transmembrane region" description="Helical" evidence="1">
    <location>
        <begin position="25"/>
        <end position="40"/>
    </location>
</feature>
<protein>
    <submittedName>
        <fullName evidence="2">Uncharacterized protein</fullName>
    </submittedName>
</protein>
<accession>A0A1D8GFU2</accession>
<evidence type="ECO:0000256" key="1">
    <source>
        <dbReference type="SAM" id="Phobius"/>
    </source>
</evidence>
<gene>
    <name evidence="2" type="ORF">Gferi_09365</name>
</gene>
<keyword evidence="1" id="KW-0472">Membrane</keyword>
<name>A0A1D8GFU2_9FIRM</name>
<dbReference type="Proteomes" id="UP000095743">
    <property type="component" value="Chromosome"/>
</dbReference>
<dbReference type="EMBL" id="CP017269">
    <property type="protein sequence ID" value="AOT69774.1"/>
    <property type="molecule type" value="Genomic_DNA"/>
</dbReference>
<keyword evidence="1" id="KW-1133">Transmembrane helix</keyword>
<keyword evidence="1" id="KW-0812">Transmembrane</keyword>
<dbReference type="AlphaFoldDB" id="A0A1D8GFU2"/>
<sequence>MLAPLGLGIFGFTLASRLAPYRNLFIFITAVLLFFAYRIIEKNPNNRNSKIIFWLSVLLVVFLLYYPTLSAWMVRLFP</sequence>
<keyword evidence="3" id="KW-1185">Reference proteome</keyword>
<evidence type="ECO:0000313" key="2">
    <source>
        <dbReference type="EMBL" id="AOT69774.1"/>
    </source>
</evidence>